<name>A0ABS6SB79_9SPHN</name>
<dbReference type="Proteomes" id="UP000722336">
    <property type="component" value="Unassembled WGS sequence"/>
</dbReference>
<accession>A0ABS6SB79</accession>
<evidence type="ECO:0000313" key="2">
    <source>
        <dbReference type="Proteomes" id="UP000722336"/>
    </source>
</evidence>
<protein>
    <submittedName>
        <fullName evidence="1">RecX family transcriptional regulator</fullName>
    </submittedName>
</protein>
<dbReference type="RefSeq" id="WP_218443916.1">
    <property type="nucleotide sequence ID" value="NZ_JAGSPA010000001.1"/>
</dbReference>
<reference evidence="1 2" key="1">
    <citation type="submission" date="2021-04" db="EMBL/GenBank/DDBJ databases">
        <authorList>
            <person name="Pira H."/>
            <person name="Risdian C."/>
            <person name="Wink J."/>
        </authorList>
    </citation>
    <scope>NUCLEOTIDE SEQUENCE [LARGE SCALE GENOMIC DNA]</scope>
    <source>
        <strain evidence="1 2">WHA3</strain>
    </source>
</reference>
<dbReference type="EMBL" id="JAGSPA010000001">
    <property type="protein sequence ID" value="MBV7255576.1"/>
    <property type="molecule type" value="Genomic_DNA"/>
</dbReference>
<organism evidence="1 2">
    <name type="scientific">Pacificimonas pallii</name>
    <dbReference type="NCBI Taxonomy" id="2827236"/>
    <lineage>
        <taxon>Bacteria</taxon>
        <taxon>Pseudomonadati</taxon>
        <taxon>Pseudomonadota</taxon>
        <taxon>Alphaproteobacteria</taxon>
        <taxon>Sphingomonadales</taxon>
        <taxon>Sphingosinicellaceae</taxon>
        <taxon>Pacificimonas</taxon>
    </lineage>
</organism>
<gene>
    <name evidence="1" type="ORF">KCG44_02120</name>
</gene>
<evidence type="ECO:0000313" key="1">
    <source>
        <dbReference type="EMBL" id="MBV7255576.1"/>
    </source>
</evidence>
<comment type="caution">
    <text evidence="1">The sequence shown here is derived from an EMBL/GenBank/DDBJ whole genome shotgun (WGS) entry which is preliminary data.</text>
</comment>
<keyword evidence="2" id="KW-1185">Reference proteome</keyword>
<sequence length="187" mass="21338">MPRPKPTSYERKPRVPRPLDEEKLRALALRYVERYATTEAKLRTYLARKLREREWQSESPPDPEALCARFVALGYVDDRIYGEAKARSLSARGYGARRVEGALRQAGVADGLRANISETLNPRQALLSFAKRRRFGPYSRTEPDERTVQKQMAAMMRAGHGFDDVRRLMQAASGAELEAEWQDDDAP</sequence>
<proteinExistence type="predicted"/>